<sequence length="353" mass="39106">MSGKIPLEKFLVGSCQASNSNTKALDLSENRNNLHHIFEQQDLYALWAAFSAKRPLLIRGEPGTGKSQAAKAIAQRLGWGFVKETINGTTELSDLHWHFDAIGRLAEAQVMGSGGSSKEKGDDPLNPLNFLAPGAFWWAYNWKTASGQFARCKTQIRSKPENFGDGEEPKGVVLLLDEIDKAQPDLANGLLETLGDRSFNVPFLSSNNNNSDINPVKAAEDANVLVVITTNEERELPSAFLRRCFVHTLNMGPVFDESENYTESDKTSAKCNWLIERGKLHFGSSIKDDVYKKAAELVWADREAQTLYKPGLAEYIDLLKALSEVKSESDEEAKEQLAMLEAISSYALKKEMS</sequence>
<dbReference type="SMART" id="SM00382">
    <property type="entry name" value="AAA"/>
    <property type="match status" value="1"/>
</dbReference>
<dbReference type="InterPro" id="IPR027417">
    <property type="entry name" value="P-loop_NTPase"/>
</dbReference>
<dbReference type="SUPFAM" id="SSF52540">
    <property type="entry name" value="P-loop containing nucleoside triphosphate hydrolases"/>
    <property type="match status" value="1"/>
</dbReference>
<evidence type="ECO:0000313" key="2">
    <source>
        <dbReference type="EMBL" id="GAA6169609.1"/>
    </source>
</evidence>
<organism evidence="2 3">
    <name type="scientific">Sessilibacter corallicola</name>
    <dbReference type="NCBI Taxonomy" id="2904075"/>
    <lineage>
        <taxon>Bacteria</taxon>
        <taxon>Pseudomonadati</taxon>
        <taxon>Pseudomonadota</taxon>
        <taxon>Gammaproteobacteria</taxon>
        <taxon>Cellvibrionales</taxon>
        <taxon>Cellvibrionaceae</taxon>
        <taxon>Sessilibacter</taxon>
    </lineage>
</organism>
<comment type="caution">
    <text evidence="2">The sequence shown here is derived from an EMBL/GenBank/DDBJ whole genome shotgun (WGS) entry which is preliminary data.</text>
</comment>
<evidence type="ECO:0000313" key="3">
    <source>
        <dbReference type="Proteomes" id="UP001465153"/>
    </source>
</evidence>
<feature type="domain" description="AAA+ ATPase" evidence="1">
    <location>
        <begin position="52"/>
        <end position="255"/>
    </location>
</feature>
<reference evidence="2 3" key="1">
    <citation type="submission" date="2024-04" db="EMBL/GenBank/DDBJ databases">
        <title>Draft genome sequence of Sessilibacter corallicola NBRC 116591.</title>
        <authorList>
            <person name="Miyakawa T."/>
            <person name="Kusuya Y."/>
            <person name="Miura T."/>
        </authorList>
    </citation>
    <scope>NUCLEOTIDE SEQUENCE [LARGE SCALE GENOMIC DNA]</scope>
    <source>
        <strain evidence="2 3">KU-00831-HH</strain>
    </source>
</reference>
<name>A0ABQ0AD84_9GAMM</name>
<accession>A0ABQ0AD84</accession>
<keyword evidence="3" id="KW-1185">Reference proteome</keyword>
<dbReference type="RefSeq" id="WP_353304089.1">
    <property type="nucleotide sequence ID" value="NZ_BAABWN010000013.1"/>
</dbReference>
<dbReference type="InterPro" id="IPR003593">
    <property type="entry name" value="AAA+_ATPase"/>
</dbReference>
<dbReference type="CDD" id="cd00009">
    <property type="entry name" value="AAA"/>
    <property type="match status" value="1"/>
</dbReference>
<dbReference type="EMBL" id="BAABWN010000013">
    <property type="protein sequence ID" value="GAA6169609.1"/>
    <property type="molecule type" value="Genomic_DNA"/>
</dbReference>
<proteinExistence type="predicted"/>
<evidence type="ECO:0000259" key="1">
    <source>
        <dbReference type="SMART" id="SM00382"/>
    </source>
</evidence>
<dbReference type="Pfam" id="PF00004">
    <property type="entry name" value="AAA"/>
    <property type="match status" value="1"/>
</dbReference>
<dbReference type="Proteomes" id="UP001465153">
    <property type="component" value="Unassembled WGS sequence"/>
</dbReference>
<dbReference type="InterPro" id="IPR003959">
    <property type="entry name" value="ATPase_AAA_core"/>
</dbReference>
<gene>
    <name evidence="2" type="ORF">NBRC116591_34200</name>
</gene>
<dbReference type="Gene3D" id="3.40.50.300">
    <property type="entry name" value="P-loop containing nucleotide triphosphate hydrolases"/>
    <property type="match status" value="1"/>
</dbReference>
<protein>
    <submittedName>
        <fullName evidence="2">MoxR family ATPase</fullName>
    </submittedName>
</protein>